<accession>A0ABR9EJ01</accession>
<dbReference type="Proteomes" id="UP000615755">
    <property type="component" value="Unassembled WGS sequence"/>
</dbReference>
<protein>
    <recommendedName>
        <fullName evidence="4">DUF1570 domain-containing protein</fullName>
    </recommendedName>
</protein>
<keyword evidence="3" id="KW-1185">Reference proteome</keyword>
<keyword evidence="1" id="KW-0812">Transmembrane</keyword>
<organism evidence="2 3">
    <name type="scientific">Pseudoalteromonas aurantia 208</name>
    <dbReference type="NCBI Taxonomy" id="1314867"/>
    <lineage>
        <taxon>Bacteria</taxon>
        <taxon>Pseudomonadati</taxon>
        <taxon>Pseudomonadota</taxon>
        <taxon>Gammaproteobacteria</taxon>
        <taxon>Alteromonadales</taxon>
        <taxon>Pseudoalteromonadaceae</taxon>
        <taxon>Pseudoalteromonas</taxon>
    </lineage>
</organism>
<comment type="caution">
    <text evidence="2">The sequence shown here is derived from an EMBL/GenBank/DDBJ whole genome shotgun (WGS) entry which is preliminary data.</text>
</comment>
<keyword evidence="1" id="KW-0472">Membrane</keyword>
<dbReference type="EMBL" id="AQGV01000015">
    <property type="protein sequence ID" value="MBE0370979.1"/>
    <property type="molecule type" value="Genomic_DNA"/>
</dbReference>
<evidence type="ECO:0000313" key="2">
    <source>
        <dbReference type="EMBL" id="MBE0370979.1"/>
    </source>
</evidence>
<dbReference type="RefSeq" id="WP_192509996.1">
    <property type="nucleotide sequence ID" value="NZ_AQGV01000015.1"/>
</dbReference>
<evidence type="ECO:0000313" key="3">
    <source>
        <dbReference type="Proteomes" id="UP000615755"/>
    </source>
</evidence>
<proteinExistence type="predicted"/>
<name>A0ABR9EJ01_9GAMM</name>
<reference evidence="2 3" key="1">
    <citation type="submission" date="2015-03" db="EMBL/GenBank/DDBJ databases">
        <title>Genome sequence of Pseudoalteromonas aurantia.</title>
        <authorList>
            <person name="Xie B.-B."/>
            <person name="Rong J.-C."/>
            <person name="Qin Q.-L."/>
            <person name="Zhang Y.-Z."/>
        </authorList>
    </citation>
    <scope>NUCLEOTIDE SEQUENCE [LARGE SCALE GENOMIC DNA]</scope>
    <source>
        <strain evidence="2 3">208</strain>
    </source>
</reference>
<gene>
    <name evidence="2" type="ORF">PAUR_b1127</name>
</gene>
<sequence length="354" mass="40342">MTKWWLSRLSVNADWGGSNFMAFKRIIVAVIVIVVCIWFFLDFQSKSTAMPSPDLSKHVVTVQTDNALPPEIRKTTIAAQPQRKLEHKQCDLSGFFNYQRDSAKRLAETLGPEFFLFESVINQQLKLKVYHQGVINTTFTTKLVTRLRSVHTHYLRMLGQSAAKPIDVNLIIMDSRAAYEDHTSQGGFDPRSSQGVFFHGNNSAFVEYKGDNTTLKTAIHEAVHAINLRLIGSMPRWLNEGLAETFESVNGHRGFDVDYRILNRTPMELYSVLDSETQWGSIDTAQLYFSGWAWVHYMLNDVPAEQALLALLRQEQQNMCVMLSSEQIAGLLEAAHPTIEQAFNQWRMDRLATH</sequence>
<evidence type="ECO:0008006" key="4">
    <source>
        <dbReference type="Google" id="ProtNLM"/>
    </source>
</evidence>
<feature type="transmembrane region" description="Helical" evidence="1">
    <location>
        <begin position="20"/>
        <end position="41"/>
    </location>
</feature>
<keyword evidence="1" id="KW-1133">Transmembrane helix</keyword>
<evidence type="ECO:0000256" key="1">
    <source>
        <dbReference type="SAM" id="Phobius"/>
    </source>
</evidence>